<dbReference type="EMBL" id="AP018823">
    <property type="protein sequence ID" value="BBF84957.1"/>
    <property type="molecule type" value="Genomic_DNA"/>
</dbReference>
<dbReference type="PROSITE" id="PS50977">
    <property type="entry name" value="HTH_TETR_2"/>
    <property type="match status" value="1"/>
</dbReference>
<dbReference type="GO" id="GO:0000976">
    <property type="term" value="F:transcription cis-regulatory region binding"/>
    <property type="evidence" value="ECO:0007669"/>
    <property type="project" value="TreeGrafter"/>
</dbReference>
<name>A0A3G9GH40_9NEIS</name>
<dbReference type="PRINTS" id="PR00455">
    <property type="entry name" value="HTHTETR"/>
</dbReference>
<dbReference type="InterPro" id="IPR023772">
    <property type="entry name" value="DNA-bd_HTH_TetR-type_CS"/>
</dbReference>
<evidence type="ECO:0000259" key="6">
    <source>
        <dbReference type="PROSITE" id="PS50977"/>
    </source>
</evidence>
<keyword evidence="2" id="KW-0805">Transcription regulation</keyword>
<dbReference type="OrthoDB" id="116240at2"/>
<dbReference type="InterPro" id="IPR001647">
    <property type="entry name" value="HTH_TetR"/>
</dbReference>
<evidence type="ECO:0000256" key="5">
    <source>
        <dbReference type="PROSITE-ProRule" id="PRU00335"/>
    </source>
</evidence>
<sequence length="211" mass="22637">MKDEAASSAGSAVACDKASVVLQAATTVFLQHGFSAATTDMIQREAGVSKATVYARFANKEALFAAVIQQECAKLMSTIRSIDARSHGLRATLSDIGTDYLNIILSPTGIALYRVIVAEAPRFPDLARQFYLAGPKVVADLLAQQIAVFVEEGQLQLKGMGLADVTKLFVSLLRHEAQFELLTHPASRPSAAQVDHWVGLAVTTFLLAFQS</sequence>
<keyword evidence="1" id="KW-0678">Repressor</keyword>
<dbReference type="PANTHER" id="PTHR30055">
    <property type="entry name" value="HTH-TYPE TRANSCRIPTIONAL REGULATOR RUTR"/>
    <property type="match status" value="1"/>
</dbReference>
<dbReference type="InterPro" id="IPR039536">
    <property type="entry name" value="TetR_C_Proteobacteria"/>
</dbReference>
<dbReference type="PROSITE" id="PS01081">
    <property type="entry name" value="HTH_TETR_1"/>
    <property type="match status" value="1"/>
</dbReference>
<dbReference type="PROSITE" id="PS51257">
    <property type="entry name" value="PROKAR_LIPOPROTEIN"/>
    <property type="match status" value="1"/>
</dbReference>
<organism evidence="7 8">
    <name type="scientific">Aquitalea magnusonii</name>
    <dbReference type="NCBI Taxonomy" id="332411"/>
    <lineage>
        <taxon>Bacteria</taxon>
        <taxon>Pseudomonadati</taxon>
        <taxon>Pseudomonadota</taxon>
        <taxon>Betaproteobacteria</taxon>
        <taxon>Neisseriales</taxon>
        <taxon>Chromobacteriaceae</taxon>
        <taxon>Aquitalea</taxon>
    </lineage>
</organism>
<reference evidence="8" key="3">
    <citation type="journal article" date="2017" name="Plant Physiol. Biochem.">
        <title>Differential oxidative and antioxidative response of duckweed Lemna minor toward plant growth promoting/inhibiting bacteria.</title>
        <authorList>
            <person name="Ishizawa H."/>
            <person name="Kuroda M."/>
            <person name="Morikawa M."/>
            <person name="Ike M."/>
        </authorList>
    </citation>
    <scope>NUCLEOTIDE SEQUENCE [LARGE SCALE GENOMIC DNA]</scope>
    <source>
        <strain evidence="8">H3</strain>
    </source>
</reference>
<evidence type="ECO:0000313" key="7">
    <source>
        <dbReference type="EMBL" id="BBF84957.1"/>
    </source>
</evidence>
<evidence type="ECO:0000256" key="3">
    <source>
        <dbReference type="ARBA" id="ARBA00023125"/>
    </source>
</evidence>
<protein>
    <submittedName>
        <fullName evidence="7">Transcriptional regulator, TetR family</fullName>
    </submittedName>
</protein>
<dbReference type="PANTHER" id="PTHR30055:SF146">
    <property type="entry name" value="HTH-TYPE TRANSCRIPTIONAL DUAL REGULATOR CECR"/>
    <property type="match status" value="1"/>
</dbReference>
<dbReference type="SUPFAM" id="SSF46689">
    <property type="entry name" value="Homeodomain-like"/>
    <property type="match status" value="1"/>
</dbReference>
<evidence type="ECO:0000256" key="1">
    <source>
        <dbReference type="ARBA" id="ARBA00022491"/>
    </source>
</evidence>
<dbReference type="Gene3D" id="1.10.10.60">
    <property type="entry name" value="Homeodomain-like"/>
    <property type="match status" value="1"/>
</dbReference>
<feature type="DNA-binding region" description="H-T-H motif" evidence="5">
    <location>
        <begin position="38"/>
        <end position="57"/>
    </location>
</feature>
<dbReference type="GO" id="GO:0003700">
    <property type="term" value="F:DNA-binding transcription factor activity"/>
    <property type="evidence" value="ECO:0007669"/>
    <property type="project" value="TreeGrafter"/>
</dbReference>
<dbReference type="InterPro" id="IPR009057">
    <property type="entry name" value="Homeodomain-like_sf"/>
</dbReference>
<evidence type="ECO:0000313" key="8">
    <source>
        <dbReference type="Proteomes" id="UP000198290"/>
    </source>
</evidence>
<reference evidence="7 8" key="2">
    <citation type="journal article" date="2017" name="Genome Announc.">
        <title>Draft genome sequence of Aquitalea magnusonii strain H3, a plant growth-promoting bacterium of duckweed Lemna minor.</title>
        <authorList>
            <person name="Ishizawa H."/>
            <person name="Kuroda M."/>
            <person name="Ike M."/>
        </authorList>
    </citation>
    <scope>NUCLEOTIDE SEQUENCE [LARGE SCALE GENOMIC DNA]</scope>
    <source>
        <strain evidence="7 8">H3</strain>
    </source>
</reference>
<evidence type="ECO:0000256" key="2">
    <source>
        <dbReference type="ARBA" id="ARBA00023015"/>
    </source>
</evidence>
<proteinExistence type="predicted"/>
<gene>
    <name evidence="7" type="ORF">DLM_1333</name>
</gene>
<dbReference type="KEGG" id="amah:DLM_1333"/>
<dbReference type="Pfam" id="PF14246">
    <property type="entry name" value="TetR_C_7"/>
    <property type="match status" value="1"/>
</dbReference>
<accession>A0A3G9GH40</accession>
<keyword evidence="3 5" id="KW-0238">DNA-binding</keyword>
<evidence type="ECO:0000256" key="4">
    <source>
        <dbReference type="ARBA" id="ARBA00023163"/>
    </source>
</evidence>
<keyword evidence="4" id="KW-0804">Transcription</keyword>
<dbReference type="AlphaFoldDB" id="A0A3G9GH40"/>
<feature type="domain" description="HTH tetR-type" evidence="6">
    <location>
        <begin position="15"/>
        <end position="75"/>
    </location>
</feature>
<reference evidence="8" key="1">
    <citation type="journal article" date="2017" name="Biotechnol. Biofuels">
        <title>Evaluation of environmental bacterial communities as a factor affecting the growth of duckweed Lemna minor.</title>
        <authorList>
            <person name="Ishizawa H."/>
            <person name="Kuroda M."/>
            <person name="Morikawa M."/>
            <person name="Ike M."/>
        </authorList>
    </citation>
    <scope>NUCLEOTIDE SEQUENCE [LARGE SCALE GENOMIC DNA]</scope>
    <source>
        <strain evidence="8">H3</strain>
    </source>
</reference>
<dbReference type="Gene3D" id="1.10.357.10">
    <property type="entry name" value="Tetracycline Repressor, domain 2"/>
    <property type="match status" value="1"/>
</dbReference>
<keyword evidence="8" id="KW-1185">Reference proteome</keyword>
<dbReference type="Pfam" id="PF00440">
    <property type="entry name" value="TetR_N"/>
    <property type="match status" value="1"/>
</dbReference>
<dbReference type="RefSeq" id="WP_089084749.1">
    <property type="nucleotide sequence ID" value="NZ_AP018823.1"/>
</dbReference>
<dbReference type="InterPro" id="IPR050109">
    <property type="entry name" value="HTH-type_TetR-like_transc_reg"/>
</dbReference>
<dbReference type="Proteomes" id="UP000198290">
    <property type="component" value="Chromosome"/>
</dbReference>